<organism evidence="1 2">
    <name type="scientific">Pseudoalteromonas rubra</name>
    <dbReference type="NCBI Taxonomy" id="43658"/>
    <lineage>
        <taxon>Bacteria</taxon>
        <taxon>Pseudomonadati</taxon>
        <taxon>Pseudomonadota</taxon>
        <taxon>Gammaproteobacteria</taxon>
        <taxon>Alteromonadales</taxon>
        <taxon>Pseudoalteromonadaceae</taxon>
        <taxon>Pseudoalteromonas</taxon>
    </lineage>
</organism>
<accession>A0A8T0C5V4</accession>
<dbReference type="GeneID" id="61358341"/>
<reference evidence="1 2" key="1">
    <citation type="journal article" date="2012" name="J. Bacteriol.">
        <title>Genome sequence of the cycloprodigiosin-producing bacterial strain Pseudoalteromonas rubra ATCC 29570(T).</title>
        <authorList>
            <person name="Xie B.B."/>
            <person name="Shu Y.L."/>
            <person name="Qin Q.L."/>
            <person name="Rong J.C."/>
            <person name="Zhang X.Y."/>
            <person name="Chen X.L."/>
            <person name="Zhou B.C."/>
            <person name="Zhang Y.Z."/>
        </authorList>
    </citation>
    <scope>NUCLEOTIDE SEQUENCE [LARGE SCALE GENOMIC DNA]</scope>
    <source>
        <strain evidence="1 2">DSM 6842</strain>
    </source>
</reference>
<proteinExistence type="predicted"/>
<sequence length="73" mass="8311">MKSQITRKSLLELSREYPIDTGIDDWRFRCREVGPSQYSAEGEDTLGRKVGCSGVDFRETLNNCIQQAKSLVK</sequence>
<protein>
    <submittedName>
        <fullName evidence="1">Uncharacterized protein</fullName>
    </submittedName>
</protein>
<name>A0A8T0C5V4_9GAMM</name>
<gene>
    <name evidence="1" type="ORF">PRUB_a0621</name>
</gene>
<comment type="caution">
    <text evidence="1">The sequence shown here is derived from an EMBL/GenBank/DDBJ whole genome shotgun (WGS) entry which is preliminary data.</text>
</comment>
<evidence type="ECO:0000313" key="1">
    <source>
        <dbReference type="EMBL" id="KAF7786147.1"/>
    </source>
</evidence>
<dbReference type="RefSeq" id="WP_155946312.1">
    <property type="nucleotide sequence ID" value="NZ_AHCD03000035.1"/>
</dbReference>
<dbReference type="AlphaFoldDB" id="A0A8T0C5V4"/>
<dbReference type="EMBL" id="AHCD03000035">
    <property type="protein sequence ID" value="KAF7786147.1"/>
    <property type="molecule type" value="Genomic_DNA"/>
</dbReference>
<dbReference type="Proteomes" id="UP000016480">
    <property type="component" value="Unassembled WGS sequence"/>
</dbReference>
<evidence type="ECO:0000313" key="2">
    <source>
        <dbReference type="Proteomes" id="UP000016480"/>
    </source>
</evidence>